<evidence type="ECO:0000256" key="1">
    <source>
        <dbReference type="ARBA" id="ARBA00004651"/>
    </source>
</evidence>
<gene>
    <name evidence="9" type="ORF">CWR48_02585</name>
</gene>
<organism evidence="9 10">
    <name type="scientific">Oceanobacillus arenosus</name>
    <dbReference type="NCBI Taxonomy" id="1229153"/>
    <lineage>
        <taxon>Bacteria</taxon>
        <taxon>Bacillati</taxon>
        <taxon>Bacillota</taxon>
        <taxon>Bacilli</taxon>
        <taxon>Bacillales</taxon>
        <taxon>Bacillaceae</taxon>
        <taxon>Oceanobacillus</taxon>
    </lineage>
</organism>
<name>A0A3D8Q0Z0_9BACI</name>
<dbReference type="Pfam" id="PF00528">
    <property type="entry name" value="BPD_transp_1"/>
    <property type="match status" value="1"/>
</dbReference>
<evidence type="ECO:0000256" key="6">
    <source>
        <dbReference type="ARBA" id="ARBA00023136"/>
    </source>
</evidence>
<keyword evidence="6 7" id="KW-0472">Membrane</keyword>
<keyword evidence="5 7" id="KW-1133">Transmembrane helix</keyword>
<keyword evidence="3" id="KW-1003">Cell membrane</keyword>
<evidence type="ECO:0000256" key="4">
    <source>
        <dbReference type="ARBA" id="ARBA00022692"/>
    </source>
</evidence>
<evidence type="ECO:0000256" key="7">
    <source>
        <dbReference type="RuleBase" id="RU363032"/>
    </source>
</evidence>
<feature type="transmembrane region" description="Helical" evidence="7">
    <location>
        <begin position="132"/>
        <end position="155"/>
    </location>
</feature>
<dbReference type="InterPro" id="IPR000515">
    <property type="entry name" value="MetI-like"/>
</dbReference>
<evidence type="ECO:0000256" key="5">
    <source>
        <dbReference type="ARBA" id="ARBA00022989"/>
    </source>
</evidence>
<sequence>MSGLIMAFQDYSVFKGIAGSDFIGFDNFIRFFNSDYFLRTLKNTLMISFYSLLFAFPAPILLAILLNEVKNKVFKNTVQTLTFLPYFISTVVIAAIVTNFLSPSTGVVNVILEKLGFESIYFLTIPEYFRSIYIGSMHIWAQVGFNTIVYIAAIAGINPALYEAAKMDGASRIQQIIYITIPSIIPTIIIMLILRIGGLMDVGYEEILLLYQPSTYETADIINTYVYREGLQNGEYGLATAAGLFNAIVSLILVVGANKISKKLTNNGLW</sequence>
<dbReference type="OrthoDB" id="9785836at2"/>
<dbReference type="SUPFAM" id="SSF161098">
    <property type="entry name" value="MetI-like"/>
    <property type="match status" value="1"/>
</dbReference>
<dbReference type="AlphaFoldDB" id="A0A3D8Q0Z0"/>
<dbReference type="CDD" id="cd06261">
    <property type="entry name" value="TM_PBP2"/>
    <property type="match status" value="1"/>
</dbReference>
<dbReference type="GO" id="GO:0005886">
    <property type="term" value="C:plasma membrane"/>
    <property type="evidence" value="ECO:0007669"/>
    <property type="project" value="UniProtKB-SubCell"/>
</dbReference>
<evidence type="ECO:0000259" key="8">
    <source>
        <dbReference type="PROSITE" id="PS50928"/>
    </source>
</evidence>
<feature type="transmembrane region" description="Helical" evidence="7">
    <location>
        <begin position="86"/>
        <end position="112"/>
    </location>
</feature>
<dbReference type="PANTHER" id="PTHR43227:SF11">
    <property type="entry name" value="BLL4140 PROTEIN"/>
    <property type="match status" value="1"/>
</dbReference>
<dbReference type="InterPro" id="IPR050809">
    <property type="entry name" value="UgpAE/MalFG_permease"/>
</dbReference>
<keyword evidence="4 7" id="KW-0812">Transmembrane</keyword>
<dbReference type="InterPro" id="IPR035906">
    <property type="entry name" value="MetI-like_sf"/>
</dbReference>
<reference evidence="10" key="1">
    <citation type="submission" date="2017-11" db="EMBL/GenBank/DDBJ databases">
        <authorList>
            <person name="Zhu W."/>
        </authorList>
    </citation>
    <scope>NUCLEOTIDE SEQUENCE [LARGE SCALE GENOMIC DNA]</scope>
    <source>
        <strain evidence="10">CAU 1183</strain>
    </source>
</reference>
<dbReference type="Proteomes" id="UP000257143">
    <property type="component" value="Unassembled WGS sequence"/>
</dbReference>
<protein>
    <submittedName>
        <fullName evidence="9">Sugar ABC transporter permease</fullName>
    </submittedName>
</protein>
<keyword evidence="10" id="KW-1185">Reference proteome</keyword>
<feature type="transmembrane region" description="Helical" evidence="7">
    <location>
        <begin position="176"/>
        <end position="196"/>
    </location>
</feature>
<comment type="subcellular location">
    <subcellularLocation>
        <location evidence="1 7">Cell membrane</location>
        <topology evidence="1 7">Multi-pass membrane protein</topology>
    </subcellularLocation>
</comment>
<feature type="transmembrane region" description="Helical" evidence="7">
    <location>
        <begin position="47"/>
        <end position="66"/>
    </location>
</feature>
<evidence type="ECO:0000313" key="9">
    <source>
        <dbReference type="EMBL" id="RDW21487.1"/>
    </source>
</evidence>
<accession>A0A3D8Q0Z0</accession>
<feature type="transmembrane region" description="Helical" evidence="7">
    <location>
        <begin position="236"/>
        <end position="257"/>
    </location>
</feature>
<evidence type="ECO:0000256" key="3">
    <source>
        <dbReference type="ARBA" id="ARBA00022475"/>
    </source>
</evidence>
<feature type="domain" description="ABC transmembrane type-1" evidence="8">
    <location>
        <begin position="41"/>
        <end position="257"/>
    </location>
</feature>
<keyword evidence="2 7" id="KW-0813">Transport</keyword>
<evidence type="ECO:0000313" key="10">
    <source>
        <dbReference type="Proteomes" id="UP000257143"/>
    </source>
</evidence>
<dbReference type="GO" id="GO:0055085">
    <property type="term" value="P:transmembrane transport"/>
    <property type="evidence" value="ECO:0007669"/>
    <property type="project" value="InterPro"/>
</dbReference>
<dbReference type="PROSITE" id="PS50928">
    <property type="entry name" value="ABC_TM1"/>
    <property type="match status" value="1"/>
</dbReference>
<dbReference type="Gene3D" id="1.10.3720.10">
    <property type="entry name" value="MetI-like"/>
    <property type="match status" value="1"/>
</dbReference>
<comment type="caution">
    <text evidence="9">The sequence shown here is derived from an EMBL/GenBank/DDBJ whole genome shotgun (WGS) entry which is preliminary data.</text>
</comment>
<dbReference type="EMBL" id="PIOC01000003">
    <property type="protein sequence ID" value="RDW21487.1"/>
    <property type="molecule type" value="Genomic_DNA"/>
</dbReference>
<dbReference type="PANTHER" id="PTHR43227">
    <property type="entry name" value="BLL4140 PROTEIN"/>
    <property type="match status" value="1"/>
</dbReference>
<proteinExistence type="inferred from homology"/>
<evidence type="ECO:0000256" key="2">
    <source>
        <dbReference type="ARBA" id="ARBA00022448"/>
    </source>
</evidence>
<comment type="similarity">
    <text evidence="7">Belongs to the binding-protein-dependent transport system permease family.</text>
</comment>